<dbReference type="Gene3D" id="3.20.20.80">
    <property type="entry name" value="Glycosidases"/>
    <property type="match status" value="1"/>
</dbReference>
<dbReference type="AlphaFoldDB" id="A0ABC8KYU0"/>
<name>A0ABC8KYU0_ERUVS</name>
<reference evidence="1 2" key="1">
    <citation type="submission" date="2022-03" db="EMBL/GenBank/DDBJ databases">
        <authorList>
            <person name="Macdonald S."/>
            <person name="Ahmed S."/>
            <person name="Newling K."/>
        </authorList>
    </citation>
    <scope>NUCLEOTIDE SEQUENCE [LARGE SCALE GENOMIC DNA]</scope>
</reference>
<keyword evidence="2" id="KW-1185">Reference proteome</keyword>
<dbReference type="EMBL" id="CAKOAT010297377">
    <property type="protein sequence ID" value="CAH8361094.1"/>
    <property type="molecule type" value="Genomic_DNA"/>
</dbReference>
<organism evidence="1 2">
    <name type="scientific">Eruca vesicaria subsp. sativa</name>
    <name type="common">Garden rocket</name>
    <name type="synonym">Eruca sativa</name>
    <dbReference type="NCBI Taxonomy" id="29727"/>
    <lineage>
        <taxon>Eukaryota</taxon>
        <taxon>Viridiplantae</taxon>
        <taxon>Streptophyta</taxon>
        <taxon>Embryophyta</taxon>
        <taxon>Tracheophyta</taxon>
        <taxon>Spermatophyta</taxon>
        <taxon>Magnoliopsida</taxon>
        <taxon>eudicotyledons</taxon>
        <taxon>Gunneridae</taxon>
        <taxon>Pentapetalae</taxon>
        <taxon>rosids</taxon>
        <taxon>malvids</taxon>
        <taxon>Brassicales</taxon>
        <taxon>Brassicaceae</taxon>
        <taxon>Brassiceae</taxon>
        <taxon>Eruca</taxon>
    </lineage>
</organism>
<evidence type="ECO:0000313" key="2">
    <source>
        <dbReference type="Proteomes" id="UP001642260"/>
    </source>
</evidence>
<evidence type="ECO:0000313" key="1">
    <source>
        <dbReference type="EMBL" id="CAH8361094.1"/>
    </source>
</evidence>
<gene>
    <name evidence="1" type="ORF">ERUC_LOCUS26850</name>
</gene>
<dbReference type="Proteomes" id="UP001642260">
    <property type="component" value="Unassembled WGS sequence"/>
</dbReference>
<accession>A0ABC8KYU0</accession>
<comment type="caution">
    <text evidence="1">The sequence shown here is derived from an EMBL/GenBank/DDBJ whole genome shotgun (WGS) entry which is preliminary data.</text>
</comment>
<protein>
    <submittedName>
        <fullName evidence="1">Uncharacterized protein</fullName>
    </submittedName>
</protein>
<sequence>MDATMFQTLNLWLMDMQKLEYLLRLSGQTLITWTASKTSLLTPVNFPEDKMKSFVNTLSQEWSEIRTVLGSSSSYETYNRGMEVYVFIKRYGQPYLSEVWHGKVYYSHFLNPTAATFLA</sequence>
<proteinExistence type="predicted"/>